<name>A0A4R7SPG3_9BACT</name>
<dbReference type="PANTHER" id="PTHR30121:SF11">
    <property type="entry name" value="AAA+ ATPASE DOMAIN-CONTAINING PROTEIN"/>
    <property type="match status" value="1"/>
</dbReference>
<evidence type="ECO:0000256" key="1">
    <source>
        <dbReference type="SAM" id="MobiDB-lite"/>
    </source>
</evidence>
<gene>
    <name evidence="3" type="ORF">EI77_00101</name>
</gene>
<evidence type="ECO:0000313" key="4">
    <source>
        <dbReference type="Proteomes" id="UP000295662"/>
    </source>
</evidence>
<reference evidence="3 4" key="1">
    <citation type="submission" date="2019-03" db="EMBL/GenBank/DDBJ databases">
        <title>Genomic Encyclopedia of Archaeal and Bacterial Type Strains, Phase II (KMG-II): from individual species to whole genera.</title>
        <authorList>
            <person name="Goeker M."/>
        </authorList>
    </citation>
    <scope>NUCLEOTIDE SEQUENCE [LARGE SCALE GENOMIC DNA]</scope>
    <source>
        <strain evidence="3 4">ATCC 25309</strain>
    </source>
</reference>
<dbReference type="InterPro" id="IPR019476">
    <property type="entry name" value="T4SS_TraD_DNA-bd"/>
</dbReference>
<dbReference type="Pfam" id="PF10412">
    <property type="entry name" value="TrwB_AAD_bind"/>
    <property type="match status" value="1"/>
</dbReference>
<sequence length="1035" mass="113898">MTTLEQELTGQFYRFELPGRGGQVCPEPVSIEPPFRSFPGYHLPQPKVKDDGRKHTFFSGFMERLGRTISDTEEPADPEEHESPQFFPWERQAIVEFQISLPRERKGLAARMEQLLSSISLCGEPVSFEILGMGGDALLQIAASIDDAPLVERQLSLLFPGMVVTATEDALMEAWQQTGNSFAICECGLEREFMLPLGLIRSGPYFPLLSALASLDETELGILQVIFEPVRHSWGGEALQAVSDGEGGPFFVNRPELLTGAKAKFSRPLHAVVVRFASSADDSERAWKIVAEMLSGFVADASDADNRLIPLSNDGYEGRDHERDLILRQSRRTGMLLNRDELSWLVRFPEDPLTAALLRSDSGMTRAAPESAIQTSPLQLGFNEHGGVSNPVFLSDENRFRHTHVIGASGTGKSTLLFNLIRQDIEAGAGVGVLDPHGDLIEKILGIIPDHRIKDVILLDPSDEEYVIGFNILSAHSDLEKTLLASDLVSIFARLSTSWGDQMNSVFQNAILAFLESRTGGTLADLRRFLLDKDFRSAFLKTVEDPEAVFYWEKAFPQLGGNKSIGPILTRLESFLSPKSIRYMVSEKSNNLDFAQIMNSGKILLACLPQGRMGRENSYLLGSLLVAKFQQTAMSRQALAEKDRKPFWLYIDEFQNFATPSMSEILSGARKYRLGLTLAHQDLAQIRRYPELSSAVLTNTCTRIVFRPGDEDAQSLAAGFAHFDSKALMSLSVGDAVCRIGRSDADFNLRVPASDLGDKEHLGERRLEVIESSRSQYGRSKVEIAAERVENSTAPHKPSLAAERQEKKSIDPEPRKTDAGESAEEKPKAPSLSSAVPSSPASPSSYSPTTIREDVEALGRGGALHQAVQLELKQIAETHGFRAVVEKQISGSLETVDLYLERGSTIIACEISVTNTLEYELKNVTKCLKAGFPLVAMVALDAGKLAKLEAAIRNSLSDVQTTQVQFFLKSDFVTLLQSLVLKDVHFSGGKEKLRKGWKVNTTTVEISEEEAKARAASIASAMADSLKSRKRSNGS</sequence>
<dbReference type="Gene3D" id="3.40.50.300">
    <property type="entry name" value="P-loop containing nucleotide triphosphate hydrolases"/>
    <property type="match status" value="2"/>
</dbReference>
<dbReference type="OrthoDB" id="185789at2"/>
<evidence type="ECO:0000313" key="3">
    <source>
        <dbReference type="EMBL" id="TDU80804.1"/>
    </source>
</evidence>
<dbReference type="SUPFAM" id="SSF52540">
    <property type="entry name" value="P-loop containing nucleoside triphosphate hydrolases"/>
    <property type="match status" value="1"/>
</dbReference>
<feature type="compositionally biased region" description="Low complexity" evidence="1">
    <location>
        <begin position="829"/>
        <end position="848"/>
    </location>
</feature>
<dbReference type="Proteomes" id="UP000295662">
    <property type="component" value="Unassembled WGS sequence"/>
</dbReference>
<dbReference type="RefSeq" id="WP_133792801.1">
    <property type="nucleotide sequence ID" value="NZ_SOCA01000001.1"/>
</dbReference>
<dbReference type="AlphaFoldDB" id="A0A4R7SPG3"/>
<dbReference type="InterPro" id="IPR027417">
    <property type="entry name" value="P-loop_NTPase"/>
</dbReference>
<accession>A0A4R7SPG3</accession>
<proteinExistence type="predicted"/>
<dbReference type="CDD" id="cd01127">
    <property type="entry name" value="TrwB_TraG_TraD_VirD4"/>
    <property type="match status" value="1"/>
</dbReference>
<feature type="compositionally biased region" description="Basic and acidic residues" evidence="1">
    <location>
        <begin position="803"/>
        <end position="828"/>
    </location>
</feature>
<feature type="region of interest" description="Disordered" evidence="1">
    <location>
        <begin position="786"/>
        <end position="849"/>
    </location>
</feature>
<keyword evidence="4" id="KW-1185">Reference proteome</keyword>
<organism evidence="3 4">
    <name type="scientific">Prosthecobacter fusiformis</name>
    <dbReference type="NCBI Taxonomy" id="48464"/>
    <lineage>
        <taxon>Bacteria</taxon>
        <taxon>Pseudomonadati</taxon>
        <taxon>Verrucomicrobiota</taxon>
        <taxon>Verrucomicrobiia</taxon>
        <taxon>Verrucomicrobiales</taxon>
        <taxon>Verrucomicrobiaceae</taxon>
        <taxon>Prosthecobacter</taxon>
    </lineage>
</organism>
<dbReference type="EMBL" id="SOCA01000001">
    <property type="protein sequence ID" value="TDU80804.1"/>
    <property type="molecule type" value="Genomic_DNA"/>
</dbReference>
<feature type="domain" description="Type IV secretion system coupling protein TraD DNA-binding" evidence="2">
    <location>
        <begin position="397"/>
        <end position="715"/>
    </location>
</feature>
<protein>
    <submittedName>
        <fullName evidence="3">Type IV secretion system coupling TraD/TrwB family protein</fullName>
    </submittedName>
</protein>
<dbReference type="CDD" id="cd01120">
    <property type="entry name" value="RecA-like_superfamily"/>
    <property type="match status" value="1"/>
</dbReference>
<dbReference type="PANTHER" id="PTHR30121">
    <property type="entry name" value="UNCHARACTERIZED PROTEIN YJGR-RELATED"/>
    <property type="match status" value="1"/>
</dbReference>
<comment type="caution">
    <text evidence="3">The sequence shown here is derived from an EMBL/GenBank/DDBJ whole genome shotgun (WGS) entry which is preliminary data.</text>
</comment>
<evidence type="ECO:0000259" key="2">
    <source>
        <dbReference type="Pfam" id="PF10412"/>
    </source>
</evidence>
<dbReference type="InterPro" id="IPR051162">
    <property type="entry name" value="T4SS_component"/>
</dbReference>